<dbReference type="PANTHER" id="PTHR12733:SF3">
    <property type="entry name" value="ATP SYNTHASE F(0) COMPLEX SUBUNIT B1, MITOCHONDRIAL"/>
    <property type="match status" value="1"/>
</dbReference>
<comment type="subunit">
    <text evidence="9">F-type ATPases have 2 components, CF(1) - the catalytic core - and CF(0) - the membrane proton channel. CF(1) and CF(0) have multiple subunits.</text>
</comment>
<dbReference type="Pfam" id="PF05405">
    <property type="entry name" value="Mt_ATP-synt_B"/>
    <property type="match status" value="1"/>
</dbReference>
<dbReference type="EMBL" id="CAVLEF010000279">
    <property type="protein sequence ID" value="CAK1554893.1"/>
    <property type="molecule type" value="Genomic_DNA"/>
</dbReference>
<dbReference type="AlphaFoldDB" id="A0AAV1K2H4"/>
<proteinExistence type="inferred from homology"/>
<evidence type="ECO:0000256" key="6">
    <source>
        <dbReference type="ARBA" id="ARBA00023065"/>
    </source>
</evidence>
<evidence type="ECO:0000256" key="8">
    <source>
        <dbReference type="ARBA" id="ARBA00023136"/>
    </source>
</evidence>
<dbReference type="Gene3D" id="1.20.5.2210">
    <property type="match status" value="1"/>
</dbReference>
<keyword evidence="3 9" id="KW-0138">CF(0)</keyword>
<evidence type="ECO:0000313" key="11">
    <source>
        <dbReference type="EMBL" id="CAK1554893.1"/>
    </source>
</evidence>
<keyword evidence="2 9" id="KW-0813">Transport</keyword>
<evidence type="ECO:0000256" key="2">
    <source>
        <dbReference type="ARBA" id="ARBA00022448"/>
    </source>
</evidence>
<dbReference type="GO" id="GO:0005743">
    <property type="term" value="C:mitochondrial inner membrane"/>
    <property type="evidence" value="ECO:0007669"/>
    <property type="project" value="UniProtKB-SubCell"/>
</dbReference>
<comment type="caution">
    <text evidence="11">The sequence shown here is derived from an EMBL/GenBank/DDBJ whole genome shotgun (WGS) entry which is preliminary data.</text>
</comment>
<evidence type="ECO:0000256" key="7">
    <source>
        <dbReference type="ARBA" id="ARBA00023128"/>
    </source>
</evidence>
<dbReference type="InterPro" id="IPR008688">
    <property type="entry name" value="ATP_synth_Bsub_B/MI25"/>
</dbReference>
<evidence type="ECO:0000313" key="12">
    <source>
        <dbReference type="Proteomes" id="UP001497472"/>
    </source>
</evidence>
<name>A0AAV1K2H4_9NEOP</name>
<evidence type="ECO:0000256" key="5">
    <source>
        <dbReference type="ARBA" id="ARBA00022792"/>
    </source>
</evidence>
<evidence type="ECO:0000256" key="10">
    <source>
        <dbReference type="SAM" id="MobiDB-lite"/>
    </source>
</evidence>
<dbReference type="GO" id="GO:0045259">
    <property type="term" value="C:proton-transporting ATP synthase complex"/>
    <property type="evidence" value="ECO:0007669"/>
    <property type="project" value="UniProtKB-KW"/>
</dbReference>
<dbReference type="Proteomes" id="UP001497472">
    <property type="component" value="Unassembled WGS sequence"/>
</dbReference>
<keyword evidence="6 9" id="KW-0406">Ion transport</keyword>
<keyword evidence="8 9" id="KW-0472">Membrane</keyword>
<feature type="compositionally biased region" description="Low complexity" evidence="10">
    <location>
        <begin position="37"/>
        <end position="46"/>
    </location>
</feature>
<keyword evidence="4 9" id="KW-0375">Hydrogen ion transport</keyword>
<keyword evidence="12" id="KW-1185">Reference proteome</keyword>
<comment type="function">
    <text evidence="9">Subunit b, of the mitochondrial membrane ATP synthase complex (F(1)F(0) ATP synthase or Complex V) that produces ATP from ADP in the presence of a proton gradient across the membrane which is generated by electron transport complexes of the respiratory chain. ATP synthase complex consist of a soluble F(1) head domain - the catalytic core - and a membrane F(1) domain - the membrane proton channel. These two domains are linked by a central stalk rotating inside the F(1) region and a stationary peripheral stalk. During catalysis, ATP synthesis in the catalytic domain of F(1) is coupled via a rotary mechanism of the central stalk subunits to proton translocation. In vivo, can only synthesize ATP although its ATP hydrolase activity can be activated artificially in vitro. Part of the complex F(0) domain. Part of the complex F(0) domain and the peripheric stalk, which acts as a stator to hold the catalytic alpha(3)beta(3) subcomplex and subunit a/ATP6 static relative to the rotary elements.</text>
</comment>
<dbReference type="GO" id="GO:0046933">
    <property type="term" value="F:proton-transporting ATP synthase activity, rotational mechanism"/>
    <property type="evidence" value="ECO:0007669"/>
    <property type="project" value="TreeGrafter"/>
</dbReference>
<reference evidence="11 12" key="1">
    <citation type="submission" date="2023-11" db="EMBL/GenBank/DDBJ databases">
        <authorList>
            <person name="Okamura Y."/>
        </authorList>
    </citation>
    <scope>NUCLEOTIDE SEQUENCE [LARGE SCALE GENOMIC DNA]</scope>
</reference>
<dbReference type="InterPro" id="IPR013837">
    <property type="entry name" value="ATP_synth_F0_suB"/>
</dbReference>
<organism evidence="11 12">
    <name type="scientific">Leptosia nina</name>
    <dbReference type="NCBI Taxonomy" id="320188"/>
    <lineage>
        <taxon>Eukaryota</taxon>
        <taxon>Metazoa</taxon>
        <taxon>Ecdysozoa</taxon>
        <taxon>Arthropoda</taxon>
        <taxon>Hexapoda</taxon>
        <taxon>Insecta</taxon>
        <taxon>Pterygota</taxon>
        <taxon>Neoptera</taxon>
        <taxon>Endopterygota</taxon>
        <taxon>Lepidoptera</taxon>
        <taxon>Glossata</taxon>
        <taxon>Ditrysia</taxon>
        <taxon>Papilionoidea</taxon>
        <taxon>Pieridae</taxon>
        <taxon>Pierinae</taxon>
        <taxon>Leptosia</taxon>
    </lineage>
</organism>
<dbReference type="PANTHER" id="PTHR12733">
    <property type="entry name" value="MITOCHONDRIAL ATP SYNTHASE B CHAIN"/>
    <property type="match status" value="1"/>
</dbReference>
<comment type="similarity">
    <text evidence="1 9">Belongs to the eukaryotic ATPase B chain family.</text>
</comment>
<gene>
    <name evidence="11" type="ORF">LNINA_LOCUS13749</name>
</gene>
<dbReference type="SUPFAM" id="SSF161060">
    <property type="entry name" value="ATP synthase B chain-like"/>
    <property type="match status" value="1"/>
</dbReference>
<evidence type="ECO:0000256" key="3">
    <source>
        <dbReference type="ARBA" id="ARBA00022547"/>
    </source>
</evidence>
<evidence type="ECO:0000256" key="1">
    <source>
        <dbReference type="ARBA" id="ARBA00007479"/>
    </source>
</evidence>
<evidence type="ECO:0000256" key="9">
    <source>
        <dbReference type="RuleBase" id="RU368017"/>
    </source>
</evidence>
<keyword evidence="5 9" id="KW-0999">Mitochondrion inner membrane</keyword>
<keyword evidence="7 9" id="KW-0496">Mitochondrion</keyword>
<protein>
    <recommendedName>
        <fullName evidence="9">ATP synthase subunit b</fullName>
    </recommendedName>
</protein>
<feature type="region of interest" description="Disordered" evidence="10">
    <location>
        <begin position="31"/>
        <end position="54"/>
    </location>
</feature>
<accession>A0AAV1K2H4</accession>
<sequence>MIINRILRLSNSLFHRDSLFLFAHTQTCPTRKRPVCPSSGSTSSDTPGGGTAIKRRAEPGKVRLGMFPDDWFTFFHSKTGVSGPYILGILLTNYMFSKEIYVMEHEYYAGLSIFVIIVGITKNFGKDIGKVLDSEIDALENELNQGIKNQLNLYETVIKDCQEMQKQAKGQQMLMDAKKENVSMQLEAVYRERLMQAYNAVKGRLEYHSKRTRVLNRIHQKWMLEWILDNVRKSITPDFEKQALNRAIEDLSAMAGRA</sequence>
<comment type="subcellular location">
    <subcellularLocation>
        <location evidence="9">Mitochondrion</location>
    </subcellularLocation>
    <subcellularLocation>
        <location evidence="9">Mitochondrion inner membrane</location>
    </subcellularLocation>
</comment>
<evidence type="ECO:0000256" key="4">
    <source>
        <dbReference type="ARBA" id="ARBA00022781"/>
    </source>
</evidence>